<evidence type="ECO:0000256" key="2">
    <source>
        <dbReference type="SAM" id="SignalP"/>
    </source>
</evidence>
<name>A0AAW8HGG8_9ENTR</name>
<dbReference type="AlphaFoldDB" id="A0AAW8HGG8"/>
<evidence type="ECO:0000256" key="1">
    <source>
        <dbReference type="SAM" id="MobiDB-lite"/>
    </source>
</evidence>
<evidence type="ECO:0000313" key="3">
    <source>
        <dbReference type="EMBL" id="MDQ2259563.1"/>
    </source>
</evidence>
<feature type="compositionally biased region" description="Polar residues" evidence="1">
    <location>
        <begin position="65"/>
        <end position="90"/>
    </location>
</feature>
<dbReference type="Pfam" id="PF12293">
    <property type="entry name" value="T4BSS_DotH_IcmK"/>
    <property type="match status" value="1"/>
</dbReference>
<dbReference type="Proteomes" id="UP001225042">
    <property type="component" value="Unassembled WGS sequence"/>
</dbReference>
<evidence type="ECO:0000313" key="4">
    <source>
        <dbReference type="Proteomes" id="UP001225042"/>
    </source>
</evidence>
<gene>
    <name evidence="3" type="ORF">RBJ67_25880</name>
</gene>
<sequence length="372" mass="39978">MNYKIAFVATLLGLICQPLNAAVSSSGNVSIVASVDPTDSAVPFPDGPGVEKGTGDQAQMRATLNNTAPDNAASSRRFPDQTSFEPTQADSQSTGGTNSRSGRSGNQQEMMSTKQALMEGIRPGNLSPEDIQEALSARDEMSASLNTPVINAVPQITSQTISLSPGDATPVVRVAPGRPTYIVFEDITGAPWPLEYPPINHSGAKRFYVSGFEDKPFVTIQPLVTYGNGDVGVILKDLPVPVALVLANAEPSSADKVYKYDSRVNIRIPRRGPLAPVNTITTVNKIALSDPELQSLLDGIPPKDASKLKTDNKRVSVWRRADKLYVRSVLESRTQFSKTLSSADGTHVYEMEISPFITMMEQGSTITVKVEL</sequence>
<feature type="chain" id="PRO_5044015454" evidence="2">
    <location>
        <begin position="22"/>
        <end position="372"/>
    </location>
</feature>
<feature type="region of interest" description="Disordered" evidence="1">
    <location>
        <begin position="65"/>
        <end position="111"/>
    </location>
</feature>
<protein>
    <submittedName>
        <fullName evidence="3">DotH/IcmK family type IV secretion protein</fullName>
    </submittedName>
</protein>
<accession>A0AAW8HGG8</accession>
<dbReference type="InterPro" id="IPR022073">
    <property type="entry name" value="T4BSS_DotH_IcmK"/>
</dbReference>
<keyword evidence="4" id="KW-1185">Reference proteome</keyword>
<proteinExistence type="predicted"/>
<organism evidence="3 4">
    <name type="scientific">Enterobacter soli</name>
    <dbReference type="NCBI Taxonomy" id="885040"/>
    <lineage>
        <taxon>Bacteria</taxon>
        <taxon>Pseudomonadati</taxon>
        <taxon>Pseudomonadota</taxon>
        <taxon>Gammaproteobacteria</taxon>
        <taxon>Enterobacterales</taxon>
        <taxon>Enterobacteriaceae</taxon>
        <taxon>Enterobacter</taxon>
    </lineage>
</organism>
<feature type="signal peptide" evidence="2">
    <location>
        <begin position="1"/>
        <end position="21"/>
    </location>
</feature>
<reference evidence="3 4" key="1">
    <citation type="submission" date="2023-08" db="EMBL/GenBank/DDBJ databases">
        <authorList>
            <person name="Dale J."/>
        </authorList>
    </citation>
    <scope>NUCLEOTIDE SEQUENCE [LARGE SCALE GENOMIC DNA]</scope>
    <source>
        <strain evidence="3 4">2023EL-00788</strain>
    </source>
</reference>
<dbReference type="RefSeq" id="WP_052672923.1">
    <property type="nucleotide sequence ID" value="NZ_JAVDKS010000022.1"/>
</dbReference>
<dbReference type="EMBL" id="JAVDKS010000022">
    <property type="protein sequence ID" value="MDQ2259563.1"/>
    <property type="molecule type" value="Genomic_DNA"/>
</dbReference>
<keyword evidence="2" id="KW-0732">Signal</keyword>
<feature type="compositionally biased region" description="Low complexity" evidence="1">
    <location>
        <begin position="91"/>
        <end position="107"/>
    </location>
</feature>
<comment type="caution">
    <text evidence="3">The sequence shown here is derived from an EMBL/GenBank/DDBJ whole genome shotgun (WGS) entry which is preliminary data.</text>
</comment>